<name>A0A1T4R5I1_9HYPH</name>
<proteinExistence type="predicted"/>
<sequence length="104" mass="11204">MDTNSTTAASTASEVSLRALIEAVHRLETPLGEVANAANVASLLADNNMSCFTKIGTDRMVLLGEDTSEAILWSTILTERLVKDLYAAWEGVNTLAFQLRGMSQ</sequence>
<protein>
    <submittedName>
        <fullName evidence="1">Uncharacterized protein</fullName>
    </submittedName>
</protein>
<dbReference type="RefSeq" id="WP_131829897.1">
    <property type="nucleotide sequence ID" value="NZ_FUXL01000006.1"/>
</dbReference>
<gene>
    <name evidence="1" type="ORF">SAMN05428963_10634</name>
</gene>
<dbReference type="AlphaFoldDB" id="A0A1T4R5I1"/>
<keyword evidence="2" id="KW-1185">Reference proteome</keyword>
<organism evidence="1 2">
    <name type="scientific">Consotaella salsifontis</name>
    <dbReference type="NCBI Taxonomy" id="1365950"/>
    <lineage>
        <taxon>Bacteria</taxon>
        <taxon>Pseudomonadati</taxon>
        <taxon>Pseudomonadota</taxon>
        <taxon>Alphaproteobacteria</taxon>
        <taxon>Hyphomicrobiales</taxon>
        <taxon>Aurantimonadaceae</taxon>
        <taxon>Consotaella</taxon>
    </lineage>
</organism>
<reference evidence="1 2" key="1">
    <citation type="submission" date="2017-02" db="EMBL/GenBank/DDBJ databases">
        <authorList>
            <person name="Peterson S.W."/>
        </authorList>
    </citation>
    <scope>NUCLEOTIDE SEQUENCE [LARGE SCALE GENOMIC DNA]</scope>
    <source>
        <strain evidence="1 2">USBA 369</strain>
    </source>
</reference>
<dbReference type="STRING" id="1365950.SAMN05428963_10634"/>
<evidence type="ECO:0000313" key="1">
    <source>
        <dbReference type="EMBL" id="SKA11147.1"/>
    </source>
</evidence>
<dbReference type="Proteomes" id="UP000190135">
    <property type="component" value="Unassembled WGS sequence"/>
</dbReference>
<accession>A0A1T4R5I1</accession>
<dbReference type="EMBL" id="FUXL01000006">
    <property type="protein sequence ID" value="SKA11147.1"/>
    <property type="molecule type" value="Genomic_DNA"/>
</dbReference>
<evidence type="ECO:0000313" key="2">
    <source>
        <dbReference type="Proteomes" id="UP000190135"/>
    </source>
</evidence>